<reference evidence="2" key="1">
    <citation type="submission" date="2016-11" db="UniProtKB">
        <authorList>
            <consortium name="WormBaseParasite"/>
        </authorList>
    </citation>
    <scope>IDENTIFICATION</scope>
    <source>
        <strain evidence="2">KR3021</strain>
    </source>
</reference>
<evidence type="ECO:0000313" key="1">
    <source>
        <dbReference type="Proteomes" id="UP000095286"/>
    </source>
</evidence>
<dbReference type="Proteomes" id="UP000095286">
    <property type="component" value="Unplaced"/>
</dbReference>
<sequence>MDITFFYIFLIGVLVSWFHIYASLGLLILFGIYWIATIPVNRIVRVGELGYYFGEEKHSDRIKDRLVARVARLRIKGDLPPVFPNGWFCIADSRDLKKGTIQPITFNGEQLSLVRSHSGEAFLIDSYCPHLGANFNIGGKVINDNCVQCPFHGWVFNAETGKCVNIPYDDGSIPEKAKVTTWVIAEKNTSIFVWYHADGYAPTWEIPDILEVQEGDWVFQGRTEHEILCHPQEIPENGADIAHLNYLHLHGVQEGNNVTRIPMNNLKPTIQHYWNGKWEAEAEPNAHIGAMELDQHMLFNNYIIPFTSTKLKAVQLGPGIVQMMFDFGIFGKGVVFQYVTSEEPMFQRVRFTLYAKVPRWYAKFVLIAEANQFERDIFIWANKKYIKNPLYVKNDGPIHKHRRWFSKFYTENSPTLNKDGSVSHRAKSVLDCQLPTITLHDGHVTLYENLLQTEYRGVVQPGKPYTIDIYLSQSENTDYVIESCVFNNRTTFITQNGCMKIDGIFIDKWETTNYGTPGSIKRTIIHFVAPESSIRVHCLLRLIQCCSCAEKSCEQPLKYRDFPYTPYQLVMSHPKATLLPLPGQGLKAPSDLIPMTPQLQVPIQRNSSKTIWEEWWFWLVIILAFLLFCCIPCLIGICCYFKKRKNDKKKVTIFKKDHQGCLTTEDNKSVGKVSIINDTKHTLNMNNNPTGGYHHNHHNPTNLDPNMLKRNSYISQSSGSFINDDFETSMSVTRAARIVNNPHSTQPFHRPPGQIPEHIVNSVRNHLASSSNHPQFSPVRQELNNYSEITLKKGINLPPLNHNQHQQTLRRTEVSRQLGNESMFI</sequence>
<proteinExistence type="predicted"/>
<name>A0AC35U5L9_9BILA</name>
<protein>
    <submittedName>
        <fullName evidence="2">Cholesterol 7-desaturase</fullName>
    </submittedName>
</protein>
<organism evidence="1 2">
    <name type="scientific">Rhabditophanes sp. KR3021</name>
    <dbReference type="NCBI Taxonomy" id="114890"/>
    <lineage>
        <taxon>Eukaryota</taxon>
        <taxon>Metazoa</taxon>
        <taxon>Ecdysozoa</taxon>
        <taxon>Nematoda</taxon>
        <taxon>Chromadorea</taxon>
        <taxon>Rhabditida</taxon>
        <taxon>Tylenchina</taxon>
        <taxon>Panagrolaimomorpha</taxon>
        <taxon>Strongyloidoidea</taxon>
        <taxon>Alloionematidae</taxon>
        <taxon>Rhabditophanes</taxon>
    </lineage>
</organism>
<accession>A0AC35U5L9</accession>
<evidence type="ECO:0000313" key="2">
    <source>
        <dbReference type="WBParaSite" id="RSKR_0000775200.1"/>
    </source>
</evidence>
<dbReference type="WBParaSite" id="RSKR_0000775200.1">
    <property type="protein sequence ID" value="RSKR_0000775200.1"/>
    <property type="gene ID" value="RSKR_0000775200"/>
</dbReference>